<dbReference type="STRING" id="273116.gene:9381729"/>
<keyword evidence="1" id="KW-0378">Hydrolase</keyword>
<sequence length="592" mass="67733">MRGQQIEDLLTQKNIEEVKLDKDGRRLAYIASEPFREYKKDKPKKYLYVTDCKFNTLFNAEGYGISSMDFSSDGRLLYVEENEIHLITQDYREERIHFKGNIEEARWYGNDILFSASIEREDNEDDGYFFEESDPFIDLYLLQPGHGIKKLTDNLNVWEFSTNGREIAFIGSRCQQESCWYRPSIYVIDAGGDIIEKHRPKDRQLGKLTIGTSGEIAFIESTMSDRGVVSGDVIVLSDSDKKNLTEGNESSYSHIVFYDGEIYVLENHETHFRVISLLTRKVLWSGDGIVYPAYSPSFHISSGKLALAFSSPDQPQEVIVKNIDTGVEERSAINSGLLDLKAYPSEIVEWKASDGKKIYGILRTLDPKNPLIVYVHGGPTSFSYGAFLDRTSVYLGYGFSVFMPNYRGSVGLGREYAESNIGDLGGMDFEDVISGIKYLQQSGKIDTKNIFITGGSYGGYMSALAVMKTDIFNASVSLFGISDWISFHGTSNLYEWDRIHLDADPWSFEKYDRYSPIRIKRKPKTPVLLMHGVNDKYVPIGQYYEFYRFLKENGDEVKMIVYPREGHGFTERAHIIRQYKETIDFFKSHLKK</sequence>
<dbReference type="eggNOG" id="arCOG01646">
    <property type="taxonomic scope" value="Archaea"/>
</dbReference>
<dbReference type="AlphaFoldDB" id="Q97A73"/>
<organism evidence="3 4">
    <name type="scientific">Thermoplasma volcanium (strain ATCC 51530 / DSM 4299 / JCM 9571 / NBRC 15438 / GSS1)</name>
    <dbReference type="NCBI Taxonomy" id="273116"/>
    <lineage>
        <taxon>Archaea</taxon>
        <taxon>Methanobacteriati</taxon>
        <taxon>Thermoplasmatota</taxon>
        <taxon>Thermoplasmata</taxon>
        <taxon>Thermoplasmatales</taxon>
        <taxon>Thermoplasmataceae</taxon>
        <taxon>Thermoplasma</taxon>
    </lineage>
</organism>
<dbReference type="RefSeq" id="WP_010917170.1">
    <property type="nucleotide sequence ID" value="NC_002689.2"/>
</dbReference>
<proteinExistence type="predicted"/>
<dbReference type="PANTHER" id="PTHR42776:SF27">
    <property type="entry name" value="DIPEPTIDYL PEPTIDASE FAMILY MEMBER 6"/>
    <property type="match status" value="1"/>
</dbReference>
<dbReference type="GeneID" id="1442018"/>
<evidence type="ECO:0000256" key="1">
    <source>
        <dbReference type="ARBA" id="ARBA00022801"/>
    </source>
</evidence>
<reference evidence="3 4" key="2">
    <citation type="journal article" date="2000" name="Proc. Natl. Acad. Sci. U.S.A.">
        <title>Archaeal adaptation to higher temperatures revealed by genomic sequence of Thermoplasma volcanium.</title>
        <authorList>
            <person name="Kawashima T."/>
            <person name="Amano N."/>
            <person name="Koike H."/>
            <person name="Makino S."/>
            <person name="Higuchi S."/>
            <person name="Kawashima-Ohya Y."/>
            <person name="Watanabe K."/>
            <person name="Yamazaki M."/>
            <person name="Kanehori K."/>
            <person name="Kawamoto T."/>
            <person name="Nunoshiba T."/>
            <person name="Yamamoto Y."/>
            <person name="Aramaki H."/>
            <person name="Makino K."/>
            <person name="Suzuki M."/>
        </authorList>
    </citation>
    <scope>NUCLEOTIDE SEQUENCE [LARGE SCALE GENOMIC DNA]</scope>
    <source>
        <strain evidence="4">ATCC 51530 / DSM 4299 / JCM 9571 / NBRC 15438 / GSS1</strain>
    </source>
</reference>
<dbReference type="OrthoDB" id="25019at2157"/>
<evidence type="ECO:0000313" key="3">
    <source>
        <dbReference type="EMBL" id="BAB60079.1"/>
    </source>
</evidence>
<evidence type="ECO:0000313" key="4">
    <source>
        <dbReference type="Proteomes" id="UP000001017"/>
    </source>
</evidence>
<name>Q97A73_THEVO</name>
<dbReference type="HOGENOM" id="CLU_460526_0_0_2"/>
<dbReference type="Pfam" id="PF00326">
    <property type="entry name" value="Peptidase_S9"/>
    <property type="match status" value="1"/>
</dbReference>
<dbReference type="KEGG" id="tvo:TVG0965471"/>
<dbReference type="SUPFAM" id="SSF82171">
    <property type="entry name" value="DPP6 N-terminal domain-like"/>
    <property type="match status" value="1"/>
</dbReference>
<protein>
    <submittedName>
        <fullName evidence="3">Acylaminoacyl-peptidase</fullName>
    </submittedName>
</protein>
<gene>
    <name evidence="3" type="ORF">TVG0965471</name>
</gene>
<accession>Q97A73</accession>
<dbReference type="PANTHER" id="PTHR42776">
    <property type="entry name" value="SERINE PEPTIDASE S9 FAMILY MEMBER"/>
    <property type="match status" value="1"/>
</dbReference>
<dbReference type="Proteomes" id="UP000001017">
    <property type="component" value="Chromosome"/>
</dbReference>
<feature type="domain" description="Peptidase S9 prolyl oligopeptidase catalytic" evidence="2">
    <location>
        <begin position="393"/>
        <end position="591"/>
    </location>
</feature>
<dbReference type="ESTHER" id="thevo-TVG0965471">
    <property type="family name" value="ACPH_Peptidase_S9"/>
</dbReference>
<reference evidence="3 4" key="1">
    <citation type="journal article" date="1999" name="Proc. Jpn. Acad.">
        <title>Determination of the complete genomic DNA sequence of Thermoplasma volvanium GSS1.</title>
        <authorList>
            <person name="Kawashima T."/>
            <person name="Yamamoto Y."/>
            <person name="Aramaki H."/>
            <person name="Nunoshiba T."/>
            <person name="Kawamoto T."/>
            <person name="Watanabe K."/>
            <person name="Yamazaki M."/>
            <person name="Kanehori K."/>
            <person name="Amano N."/>
            <person name="Ohya Y."/>
            <person name="Makino K."/>
            <person name="Suzuki M."/>
        </authorList>
    </citation>
    <scope>NUCLEOTIDE SEQUENCE [LARGE SCALE GENOMIC DNA]</scope>
    <source>
        <strain evidence="4">ATCC 51530 / DSM 4299 / JCM 9571 / NBRC 15438 / GSS1</strain>
    </source>
</reference>
<keyword evidence="4" id="KW-1185">Reference proteome</keyword>
<dbReference type="Gene3D" id="3.40.50.1820">
    <property type="entry name" value="alpha/beta hydrolase"/>
    <property type="match status" value="1"/>
</dbReference>
<dbReference type="PhylomeDB" id="Q97A73"/>
<dbReference type="SUPFAM" id="SSF53474">
    <property type="entry name" value="alpha/beta-Hydrolases"/>
    <property type="match status" value="1"/>
</dbReference>
<dbReference type="GO" id="GO:0004252">
    <property type="term" value="F:serine-type endopeptidase activity"/>
    <property type="evidence" value="ECO:0007669"/>
    <property type="project" value="TreeGrafter"/>
</dbReference>
<dbReference type="GO" id="GO:0006508">
    <property type="term" value="P:proteolysis"/>
    <property type="evidence" value="ECO:0007669"/>
    <property type="project" value="InterPro"/>
</dbReference>
<dbReference type="InterPro" id="IPR029058">
    <property type="entry name" value="AB_hydrolase_fold"/>
</dbReference>
<dbReference type="InterPro" id="IPR001375">
    <property type="entry name" value="Peptidase_S9_cat"/>
</dbReference>
<dbReference type="EMBL" id="BA000011">
    <property type="protein sequence ID" value="BAB60079.1"/>
    <property type="molecule type" value="Genomic_DNA"/>
</dbReference>
<evidence type="ECO:0000259" key="2">
    <source>
        <dbReference type="Pfam" id="PF00326"/>
    </source>
</evidence>
<dbReference type="PaxDb" id="273116-14325154"/>